<dbReference type="Pfam" id="PF07676">
    <property type="entry name" value="PD40"/>
    <property type="match status" value="1"/>
</dbReference>
<evidence type="ECO:0000313" key="2">
    <source>
        <dbReference type="EMBL" id="QJB31453.1"/>
    </source>
</evidence>
<evidence type="ECO:0000313" key="3">
    <source>
        <dbReference type="Proteomes" id="UP000502421"/>
    </source>
</evidence>
<dbReference type="Gene3D" id="2.120.10.30">
    <property type="entry name" value="TolB, C-terminal domain"/>
    <property type="match status" value="2"/>
</dbReference>
<dbReference type="EMBL" id="CP051205">
    <property type="protein sequence ID" value="QJB31453.1"/>
    <property type="molecule type" value="Genomic_DNA"/>
</dbReference>
<dbReference type="RefSeq" id="WP_168803712.1">
    <property type="nucleotide sequence ID" value="NZ_CP051205.1"/>
</dbReference>
<dbReference type="PANTHER" id="PTHR36842:SF1">
    <property type="entry name" value="PROTEIN TOLB"/>
    <property type="match status" value="1"/>
</dbReference>
<dbReference type="KEGG" id="coy:HF329_09120"/>
<gene>
    <name evidence="2" type="ORF">HF329_09120</name>
</gene>
<sequence>MTRIFSSLLCLTAVLLGTGCSKKDNAGPGDGGWQASGNIYYDWAEGMGLAVTYRVDLGSGVRSKALGYNGDRHAWDISRDGSIMVQSLEDPNDYDGEVYRIINPQSGETLSEFRKRNSEVSNFTQPQLSPDKSRIAVPPVSDRGLLVMDLQGRLLKEVVTIGGKRVNGSIAWMPDNSIVCVAGSTVYRLNNQYTWGDVVTQMNFNDWNHLAASHDGQRLAFAGGKHIWMMNADGSNRVQVTTSNEEEGYPVFSPDGKYLLVGTNYDGEGNAIQNWELTIIPADGQQYNVTDGADKRVVQLKVKGSDMLQENCNDLMTWR</sequence>
<dbReference type="InterPro" id="IPR011042">
    <property type="entry name" value="6-blade_b-propeller_TolB-like"/>
</dbReference>
<dbReference type="PANTHER" id="PTHR36842">
    <property type="entry name" value="PROTEIN TOLB HOMOLOG"/>
    <property type="match status" value="1"/>
</dbReference>
<name>A0AAE6ZES8_9BACT</name>
<organism evidence="2 3">
    <name type="scientific">Chitinophaga oryzae</name>
    <dbReference type="NCBI Taxonomy" id="2725414"/>
    <lineage>
        <taxon>Bacteria</taxon>
        <taxon>Pseudomonadati</taxon>
        <taxon>Bacteroidota</taxon>
        <taxon>Chitinophagia</taxon>
        <taxon>Chitinophagales</taxon>
        <taxon>Chitinophagaceae</taxon>
        <taxon>Chitinophaga</taxon>
    </lineage>
</organism>
<comment type="similarity">
    <text evidence="1">Belongs to the TolB family.</text>
</comment>
<dbReference type="AlphaFoldDB" id="A0AAE6ZES8"/>
<dbReference type="PROSITE" id="PS51257">
    <property type="entry name" value="PROKAR_LIPOPROTEIN"/>
    <property type="match status" value="1"/>
</dbReference>
<protein>
    <submittedName>
        <fullName evidence="2">PD40 domain-containing protein</fullName>
    </submittedName>
</protein>
<accession>A0AAE6ZES8</accession>
<dbReference type="Proteomes" id="UP000502421">
    <property type="component" value="Chromosome"/>
</dbReference>
<reference evidence="3" key="1">
    <citation type="submission" date="2020-04" db="EMBL/GenBank/DDBJ databases">
        <authorList>
            <person name="Kittiwongwattana C."/>
        </authorList>
    </citation>
    <scope>NUCLEOTIDE SEQUENCE [LARGE SCALE GENOMIC DNA]</scope>
    <source>
        <strain evidence="3">1310</strain>
    </source>
</reference>
<evidence type="ECO:0000256" key="1">
    <source>
        <dbReference type="ARBA" id="ARBA00009820"/>
    </source>
</evidence>
<proteinExistence type="inferred from homology"/>
<dbReference type="InterPro" id="IPR011659">
    <property type="entry name" value="WD40"/>
</dbReference>
<dbReference type="SUPFAM" id="SSF82171">
    <property type="entry name" value="DPP6 N-terminal domain-like"/>
    <property type="match status" value="1"/>
</dbReference>